<evidence type="ECO:0000256" key="2">
    <source>
        <dbReference type="ARBA" id="ARBA00022703"/>
    </source>
</evidence>
<feature type="disulfide bond" evidence="9">
    <location>
        <begin position="58"/>
        <end position="73"/>
    </location>
</feature>
<dbReference type="SUPFAM" id="SSF47986">
    <property type="entry name" value="DEATH domain"/>
    <property type="match status" value="1"/>
</dbReference>
<sequence>MTFPCIKDGEMGSCKECDYGTYMEHSNNLHRCLTCTKCRSDQQMAQACISTQDTVCQCSPGRFCIPDQACEVCKKCRRCKAGEKVFKNCTTSSDTECSESPSHLVWVIPIILIVIVIPVITVLVYKKWKHRLPYRQSCLRDNSEVDDMSQGTLEGRQNAQNGSVAVPLLPTKATRPNVSVNDDDADLGLGESSSENSLSVPCQSCVRVRTTLDLSMLNKDDPQLVPLKGEQSLKKCFEYFEELDVKFLMRFFRSLDLSDNAIADAMKRLDTPDAVHELLTTWLQKEGSEASLNHLLTKLRHLNQNLTADRIIEKALSNGHYEPKVEKRVDSTSNSLVQE</sequence>
<dbReference type="Pfam" id="PF00020">
    <property type="entry name" value="TNFR_c6"/>
    <property type="match status" value="2"/>
</dbReference>
<feature type="domain" description="TNFR-Cys" evidence="13">
    <location>
        <begin position="16"/>
        <end position="56"/>
    </location>
</feature>
<keyword evidence="11" id="KW-0812">Transmembrane</keyword>
<evidence type="ECO:0000256" key="10">
    <source>
        <dbReference type="SAM" id="MobiDB-lite"/>
    </source>
</evidence>
<feature type="domain" description="TNFR-Cys" evidence="13">
    <location>
        <begin position="57"/>
        <end position="97"/>
    </location>
</feature>
<dbReference type="GO" id="GO:0043065">
    <property type="term" value="P:positive regulation of apoptotic process"/>
    <property type="evidence" value="ECO:0007669"/>
    <property type="project" value="TreeGrafter"/>
</dbReference>
<evidence type="ECO:0000313" key="15">
    <source>
        <dbReference type="Proteomes" id="UP001174136"/>
    </source>
</evidence>
<feature type="compositionally biased region" description="Low complexity" evidence="10">
    <location>
        <begin position="187"/>
        <end position="196"/>
    </location>
</feature>
<dbReference type="PROSITE" id="PS50017">
    <property type="entry name" value="DEATH_DOMAIN"/>
    <property type="match status" value="1"/>
</dbReference>
<dbReference type="InterPro" id="IPR011029">
    <property type="entry name" value="DEATH-like_dom_sf"/>
</dbReference>
<feature type="disulfide bond" evidence="9">
    <location>
        <begin position="38"/>
        <end position="56"/>
    </location>
</feature>
<dbReference type="GO" id="GO:0005886">
    <property type="term" value="C:plasma membrane"/>
    <property type="evidence" value="ECO:0007669"/>
    <property type="project" value="TreeGrafter"/>
</dbReference>
<keyword evidence="15" id="KW-1185">Reference proteome</keyword>
<evidence type="ECO:0000256" key="6">
    <source>
        <dbReference type="ARBA" id="ARBA00023157"/>
    </source>
</evidence>
<dbReference type="EMBL" id="JAOPHQ010006311">
    <property type="protein sequence ID" value="KAK0131969.1"/>
    <property type="molecule type" value="Genomic_DNA"/>
</dbReference>
<name>A0AA47M1P5_MERPO</name>
<feature type="disulfide bond" evidence="9">
    <location>
        <begin position="79"/>
        <end position="97"/>
    </location>
</feature>
<dbReference type="FunFam" id="2.10.50.10:FF:000004">
    <property type="entry name" value="Tumor necrosis factor receptor superfamily member 6"/>
    <property type="match status" value="1"/>
</dbReference>
<dbReference type="Gene3D" id="2.10.50.10">
    <property type="entry name" value="Tumor Necrosis Factor Receptor, subunit A, domain 2"/>
    <property type="match status" value="2"/>
</dbReference>
<dbReference type="Gene3D" id="1.10.533.10">
    <property type="entry name" value="Death Domain, Fas"/>
    <property type="match status" value="1"/>
</dbReference>
<evidence type="ECO:0000256" key="8">
    <source>
        <dbReference type="ARBA" id="ARBA00023180"/>
    </source>
</evidence>
<evidence type="ECO:0000256" key="1">
    <source>
        <dbReference type="ARBA" id="ARBA00004370"/>
    </source>
</evidence>
<keyword evidence="3" id="KW-0732">Signal</keyword>
<keyword evidence="5 11" id="KW-0472">Membrane</keyword>
<dbReference type="Pfam" id="PF00531">
    <property type="entry name" value="Death"/>
    <property type="match status" value="1"/>
</dbReference>
<dbReference type="Proteomes" id="UP001174136">
    <property type="component" value="Unassembled WGS sequence"/>
</dbReference>
<evidence type="ECO:0000313" key="14">
    <source>
        <dbReference type="EMBL" id="KAK0131969.1"/>
    </source>
</evidence>
<comment type="caution">
    <text evidence="14">The sequence shown here is derived from an EMBL/GenBank/DDBJ whole genome shotgun (WGS) entry which is preliminary data.</text>
</comment>
<proteinExistence type="predicted"/>
<evidence type="ECO:0000256" key="11">
    <source>
        <dbReference type="SAM" id="Phobius"/>
    </source>
</evidence>
<feature type="disulfide bond" evidence="9">
    <location>
        <begin position="17"/>
        <end position="32"/>
    </location>
</feature>
<organism evidence="14 15">
    <name type="scientific">Merluccius polli</name>
    <name type="common">Benguela hake</name>
    <name type="synonym">Merluccius cadenati</name>
    <dbReference type="NCBI Taxonomy" id="89951"/>
    <lineage>
        <taxon>Eukaryota</taxon>
        <taxon>Metazoa</taxon>
        <taxon>Chordata</taxon>
        <taxon>Craniata</taxon>
        <taxon>Vertebrata</taxon>
        <taxon>Euteleostomi</taxon>
        <taxon>Actinopterygii</taxon>
        <taxon>Neopterygii</taxon>
        <taxon>Teleostei</taxon>
        <taxon>Neoteleostei</taxon>
        <taxon>Acanthomorphata</taxon>
        <taxon>Zeiogadaria</taxon>
        <taxon>Gadariae</taxon>
        <taxon>Gadiformes</taxon>
        <taxon>Gadoidei</taxon>
        <taxon>Merlucciidae</taxon>
        <taxon>Merluccius</taxon>
    </lineage>
</organism>
<accession>A0AA47M1P5</accession>
<reference evidence="14" key="1">
    <citation type="journal article" date="2023" name="Front. Mar. Sci.">
        <title>A new Merluccius polli reference genome to investigate the effects of global change in West African waters.</title>
        <authorList>
            <person name="Mateo J.L."/>
            <person name="Blanco-Fernandez C."/>
            <person name="Garcia-Vazquez E."/>
            <person name="Machado-Schiaffino G."/>
        </authorList>
    </citation>
    <scope>NUCLEOTIDE SEQUENCE</scope>
    <source>
        <strain evidence="14">C29</strain>
        <tissue evidence="14">Fin</tissue>
    </source>
</reference>
<keyword evidence="8" id="KW-0325">Glycoprotein</keyword>
<keyword evidence="11" id="KW-1133">Transmembrane helix</keyword>
<feature type="repeat" description="TNFR-Cys" evidence="9">
    <location>
        <begin position="57"/>
        <end position="97"/>
    </location>
</feature>
<evidence type="ECO:0000256" key="4">
    <source>
        <dbReference type="ARBA" id="ARBA00022737"/>
    </source>
</evidence>
<dbReference type="GO" id="GO:0004888">
    <property type="term" value="F:transmembrane signaling receptor activity"/>
    <property type="evidence" value="ECO:0007669"/>
    <property type="project" value="UniProtKB-ARBA"/>
</dbReference>
<dbReference type="PROSITE" id="PS00652">
    <property type="entry name" value="TNFR_NGFR_1"/>
    <property type="match status" value="1"/>
</dbReference>
<dbReference type="AlphaFoldDB" id="A0AA47M1P5"/>
<dbReference type="PANTHER" id="PTHR46330">
    <property type="entry name" value="TUMOR NECROSIS FACTOR RECEPTOR SUPERFAMILY MEMBER 10B"/>
    <property type="match status" value="1"/>
</dbReference>
<dbReference type="GO" id="GO:0036462">
    <property type="term" value="P:TRAIL-activated apoptotic signaling pathway"/>
    <property type="evidence" value="ECO:0007669"/>
    <property type="project" value="TreeGrafter"/>
</dbReference>
<dbReference type="SUPFAM" id="SSF57586">
    <property type="entry name" value="TNF receptor-like"/>
    <property type="match status" value="1"/>
</dbReference>
<keyword evidence="6 9" id="KW-1015">Disulfide bond</keyword>
<evidence type="ECO:0000256" key="3">
    <source>
        <dbReference type="ARBA" id="ARBA00022729"/>
    </source>
</evidence>
<keyword evidence="4" id="KW-0677">Repeat</keyword>
<keyword evidence="2" id="KW-0053">Apoptosis</keyword>
<evidence type="ECO:0000259" key="13">
    <source>
        <dbReference type="PROSITE" id="PS50050"/>
    </source>
</evidence>
<feature type="disulfide bond" evidence="9">
    <location>
        <begin position="76"/>
        <end position="89"/>
    </location>
</feature>
<evidence type="ECO:0000259" key="12">
    <source>
        <dbReference type="PROSITE" id="PS50017"/>
    </source>
</evidence>
<dbReference type="SMART" id="SM00208">
    <property type="entry name" value="TNFR"/>
    <property type="match status" value="2"/>
</dbReference>
<dbReference type="InterPro" id="IPR001368">
    <property type="entry name" value="TNFR/NGFR_Cys_rich_reg"/>
</dbReference>
<feature type="repeat" description="TNFR-Cys" evidence="9">
    <location>
        <begin position="16"/>
        <end position="56"/>
    </location>
</feature>
<feature type="transmembrane region" description="Helical" evidence="11">
    <location>
        <begin position="104"/>
        <end position="125"/>
    </location>
</feature>
<protein>
    <submittedName>
        <fullName evidence="14">Tumor necrosis factor receptor superfamily member 10B</fullName>
    </submittedName>
</protein>
<dbReference type="PROSITE" id="PS50050">
    <property type="entry name" value="TNFR_NGFR_2"/>
    <property type="match status" value="2"/>
</dbReference>
<gene>
    <name evidence="14" type="primary">Tnfrsf10b</name>
    <name evidence="14" type="ORF">N1851_033234</name>
</gene>
<dbReference type="InterPro" id="IPR000488">
    <property type="entry name" value="Death_dom"/>
</dbReference>
<feature type="region of interest" description="Disordered" evidence="10">
    <location>
        <begin position="174"/>
        <end position="196"/>
    </location>
</feature>
<evidence type="ECO:0000256" key="7">
    <source>
        <dbReference type="ARBA" id="ARBA00023170"/>
    </source>
</evidence>
<evidence type="ECO:0000256" key="9">
    <source>
        <dbReference type="PROSITE-ProRule" id="PRU00206"/>
    </source>
</evidence>
<comment type="subcellular location">
    <subcellularLocation>
        <location evidence="1">Membrane</location>
    </subcellularLocation>
</comment>
<dbReference type="PANTHER" id="PTHR46330:SF6">
    <property type="entry name" value="HEMATOPOIETIC DEATH RECEPTOR-RELATED"/>
    <property type="match status" value="1"/>
</dbReference>
<keyword evidence="7 14" id="KW-0675">Receptor</keyword>
<dbReference type="GO" id="GO:0009986">
    <property type="term" value="C:cell surface"/>
    <property type="evidence" value="ECO:0007669"/>
    <property type="project" value="TreeGrafter"/>
</dbReference>
<feature type="disulfide bond" evidence="9">
    <location>
        <begin position="35"/>
        <end position="48"/>
    </location>
</feature>
<feature type="domain" description="Death" evidence="12">
    <location>
        <begin position="250"/>
        <end position="315"/>
    </location>
</feature>
<evidence type="ECO:0000256" key="5">
    <source>
        <dbReference type="ARBA" id="ARBA00023136"/>
    </source>
</evidence>
<dbReference type="InterPro" id="IPR052491">
    <property type="entry name" value="TNFRSF10"/>
</dbReference>